<dbReference type="PANTHER" id="PTHR36070">
    <property type="entry name" value="OSJNBA0019G23.7 PROTEIN"/>
    <property type="match status" value="1"/>
</dbReference>
<keyword evidence="3" id="KW-1185">Reference proteome</keyword>
<evidence type="ECO:0000256" key="1">
    <source>
        <dbReference type="SAM" id="Phobius"/>
    </source>
</evidence>
<accession>A0AAE0KYP3</accession>
<sequence>MSRAVTRRNYATAVGLVAFVASCGLFPLFLGFNTPDHMKLDYNGSLDKQRQIRGQYVNTGSKDIGPDTTVYK</sequence>
<keyword evidence="1" id="KW-0472">Membrane</keyword>
<comment type="caution">
    <text evidence="2">The sequence shown here is derived from an EMBL/GenBank/DDBJ whole genome shotgun (WGS) entry which is preliminary data.</text>
</comment>
<dbReference type="Proteomes" id="UP001190700">
    <property type="component" value="Unassembled WGS sequence"/>
</dbReference>
<evidence type="ECO:0000313" key="3">
    <source>
        <dbReference type="Proteomes" id="UP001190700"/>
    </source>
</evidence>
<organism evidence="2 3">
    <name type="scientific">Cymbomonas tetramitiformis</name>
    <dbReference type="NCBI Taxonomy" id="36881"/>
    <lineage>
        <taxon>Eukaryota</taxon>
        <taxon>Viridiplantae</taxon>
        <taxon>Chlorophyta</taxon>
        <taxon>Pyramimonadophyceae</taxon>
        <taxon>Pyramimonadales</taxon>
        <taxon>Pyramimonadaceae</taxon>
        <taxon>Cymbomonas</taxon>
    </lineage>
</organism>
<feature type="transmembrane region" description="Helical" evidence="1">
    <location>
        <begin position="12"/>
        <end position="32"/>
    </location>
</feature>
<keyword evidence="1" id="KW-1133">Transmembrane helix</keyword>
<name>A0AAE0KYP3_9CHLO</name>
<keyword evidence="1" id="KW-0812">Transmembrane</keyword>
<reference evidence="2 3" key="1">
    <citation type="journal article" date="2015" name="Genome Biol. Evol.">
        <title>Comparative Genomics of a Bacterivorous Green Alga Reveals Evolutionary Causalities and Consequences of Phago-Mixotrophic Mode of Nutrition.</title>
        <authorList>
            <person name="Burns J.A."/>
            <person name="Paasch A."/>
            <person name="Narechania A."/>
            <person name="Kim E."/>
        </authorList>
    </citation>
    <scope>NUCLEOTIDE SEQUENCE [LARGE SCALE GENOMIC DNA]</scope>
    <source>
        <strain evidence="2 3">PLY_AMNH</strain>
    </source>
</reference>
<protein>
    <recommendedName>
        <fullName evidence="4">Transmembrane protein</fullName>
    </recommendedName>
</protein>
<evidence type="ECO:0008006" key="4">
    <source>
        <dbReference type="Google" id="ProtNLM"/>
    </source>
</evidence>
<dbReference type="PANTHER" id="PTHR36070:SF1">
    <property type="entry name" value="OS04G0165500 PROTEIN"/>
    <property type="match status" value="1"/>
</dbReference>
<gene>
    <name evidence="2" type="ORF">CYMTET_25983</name>
</gene>
<dbReference type="AlphaFoldDB" id="A0AAE0KYP3"/>
<dbReference type="PROSITE" id="PS51257">
    <property type="entry name" value="PROKAR_LIPOPROTEIN"/>
    <property type="match status" value="1"/>
</dbReference>
<dbReference type="EMBL" id="LGRX02013998">
    <property type="protein sequence ID" value="KAK3265325.1"/>
    <property type="molecule type" value="Genomic_DNA"/>
</dbReference>
<proteinExistence type="predicted"/>
<evidence type="ECO:0000313" key="2">
    <source>
        <dbReference type="EMBL" id="KAK3265325.1"/>
    </source>
</evidence>